<dbReference type="GO" id="GO:0022857">
    <property type="term" value="F:transmembrane transporter activity"/>
    <property type="evidence" value="ECO:0007669"/>
    <property type="project" value="InterPro"/>
</dbReference>
<proteinExistence type="predicted"/>
<dbReference type="GO" id="GO:0043190">
    <property type="term" value="C:ATP-binding cassette (ABC) transporter complex"/>
    <property type="evidence" value="ECO:0007669"/>
    <property type="project" value="InterPro"/>
</dbReference>
<dbReference type="Pfam" id="PF04069">
    <property type="entry name" value="OpuAC"/>
    <property type="match status" value="1"/>
</dbReference>
<evidence type="ECO:0000313" key="3">
    <source>
        <dbReference type="Proteomes" id="UP000005707"/>
    </source>
</evidence>
<evidence type="ECO:0000259" key="1">
    <source>
        <dbReference type="Pfam" id="PF04069"/>
    </source>
</evidence>
<dbReference type="eggNOG" id="COG1732">
    <property type="taxonomic scope" value="Bacteria"/>
</dbReference>
<dbReference type="InterPro" id="IPR007210">
    <property type="entry name" value="ABC_Gly_betaine_transp_sub-bd"/>
</dbReference>
<keyword evidence="3" id="KW-1185">Reference proteome</keyword>
<dbReference type="EMBL" id="AFNU02000003">
    <property type="protein sequence ID" value="ERJ12856.1"/>
    <property type="molecule type" value="Genomic_DNA"/>
</dbReference>
<dbReference type="RefSeq" id="WP_008825731.1">
    <property type="nucleotide sequence ID" value="NZ_AFNU02000003.1"/>
</dbReference>
<sequence length="295" mass="33650">MKKSYIMVTLIVGISFLLLGCQSKKEIVIASKPMTEQYIISQVLIELIETETDLEVEYKSGVGGGTSNIHPAMVKGDIDIYPEYTGTGWLQVLKKDNISDPDELYQAVKQEYSEEYNIKWMGLYGFNNTYGIAMKQDLAEELGIQTYSDLADKGSHLKFGAEYDFYEREDGFPGLQETYGIDFDDKSEIDIGLKYEAIANDEVDVINVFSTDGRLAEHDLVVLEDDLNFFPSYYATTLVREETLEEYPELEPILERLTNTLNNDDITYMNYLVEVKNEDPKQVAKDFIKEKGLLN</sequence>
<name>F7PVH6_9MOLU</name>
<reference evidence="2 3" key="2">
    <citation type="journal article" date="2013" name="PLoS ONE">
        <title>INDIGO - INtegrated Data Warehouse of MIcrobial GenOmes with Examples from the Red Sea Extremophiles.</title>
        <authorList>
            <person name="Alam I."/>
            <person name="Antunes A."/>
            <person name="Kamau A.A."/>
            <person name="Ba Alawi W."/>
            <person name="Kalkatawi M."/>
            <person name="Stingl U."/>
            <person name="Bajic V.B."/>
        </authorList>
    </citation>
    <scope>NUCLEOTIDE SEQUENCE [LARGE SCALE GENOMIC DNA]</scope>
    <source>
        <strain evidence="2 3">SSD-17B</strain>
    </source>
</reference>
<protein>
    <submittedName>
        <fullName evidence="2">Glycine betaine transport system permease protein</fullName>
    </submittedName>
</protein>
<dbReference type="PROSITE" id="PS51257">
    <property type="entry name" value="PROKAR_LIPOPROTEIN"/>
    <property type="match status" value="1"/>
</dbReference>
<comment type="caution">
    <text evidence="2">The sequence shown here is derived from an EMBL/GenBank/DDBJ whole genome shotgun (WGS) entry which is preliminary data.</text>
</comment>
<accession>F7PVH6</accession>
<dbReference type="Proteomes" id="UP000005707">
    <property type="component" value="Unassembled WGS sequence"/>
</dbReference>
<dbReference type="SUPFAM" id="SSF53850">
    <property type="entry name" value="Periplasmic binding protein-like II"/>
    <property type="match status" value="1"/>
</dbReference>
<dbReference type="CDD" id="cd13612">
    <property type="entry name" value="PBP2_ProWX"/>
    <property type="match status" value="1"/>
</dbReference>
<evidence type="ECO:0000313" key="2">
    <source>
        <dbReference type="EMBL" id="ERJ12856.1"/>
    </source>
</evidence>
<reference evidence="2 3" key="1">
    <citation type="journal article" date="2011" name="J. Bacteriol.">
        <title>Genome sequence of Haloplasma contractile, an unusual contractile bacterium from a deep-sea anoxic brine lake.</title>
        <authorList>
            <person name="Antunes A."/>
            <person name="Alam I."/>
            <person name="El Dorry H."/>
            <person name="Siam R."/>
            <person name="Robertson A."/>
            <person name="Bajic V.B."/>
            <person name="Stingl U."/>
        </authorList>
    </citation>
    <scope>NUCLEOTIDE SEQUENCE [LARGE SCALE GENOMIC DNA]</scope>
    <source>
        <strain evidence="2 3">SSD-17B</strain>
    </source>
</reference>
<feature type="domain" description="ABC-type glycine betaine transport system substrate-binding" evidence="1">
    <location>
        <begin position="25"/>
        <end position="290"/>
    </location>
</feature>
<dbReference type="FunCoup" id="F7PVH6">
    <property type="interactions" value="85"/>
</dbReference>
<organism evidence="2 3">
    <name type="scientific">Haloplasma contractile SSD-17B</name>
    <dbReference type="NCBI Taxonomy" id="1033810"/>
    <lineage>
        <taxon>Bacteria</taxon>
        <taxon>Bacillati</taxon>
        <taxon>Mycoplasmatota</taxon>
        <taxon>Mollicutes</taxon>
        <taxon>Haloplasmatales</taxon>
        <taxon>Haloplasmataceae</taxon>
        <taxon>Haloplasma</taxon>
    </lineage>
</organism>
<dbReference type="STRING" id="1033810.HLPCO_001196"/>
<gene>
    <name evidence="2" type="ORF">HLPCO_001196</name>
</gene>
<dbReference type="Gene3D" id="3.40.190.120">
    <property type="entry name" value="Osmoprotection protein (prox), domain 2"/>
    <property type="match status" value="1"/>
</dbReference>
<dbReference type="Gene3D" id="3.40.190.10">
    <property type="entry name" value="Periplasmic binding protein-like II"/>
    <property type="match status" value="1"/>
</dbReference>
<dbReference type="AlphaFoldDB" id="F7PVH6"/>
<dbReference type="InParanoid" id="F7PVH6"/>